<proteinExistence type="predicted"/>
<keyword evidence="2" id="KW-1185">Reference proteome</keyword>
<dbReference type="PANTHER" id="PTHR38774:SF1">
    <property type="entry name" value="CYTOPLASMIC PROTEIN"/>
    <property type="match status" value="1"/>
</dbReference>
<dbReference type="RefSeq" id="WP_151057679.1">
    <property type="nucleotide sequence ID" value="NZ_CP044222.1"/>
</dbReference>
<name>A0A5J6LH88_9GAMM</name>
<organism evidence="1 2">
    <name type="scientific">Nitrincola iocasae</name>
    <dbReference type="NCBI Taxonomy" id="2614693"/>
    <lineage>
        <taxon>Bacteria</taxon>
        <taxon>Pseudomonadati</taxon>
        <taxon>Pseudomonadota</taxon>
        <taxon>Gammaproteobacteria</taxon>
        <taxon>Oceanospirillales</taxon>
        <taxon>Oceanospirillaceae</taxon>
        <taxon>Nitrincola</taxon>
    </lineage>
</organism>
<dbReference type="PANTHER" id="PTHR38774">
    <property type="entry name" value="CYTOPLASMIC PROTEIN-RELATED"/>
    <property type="match status" value="1"/>
</dbReference>
<protein>
    <submittedName>
        <fullName evidence="1">DUF1249 domain-containing protein</fullName>
    </submittedName>
</protein>
<evidence type="ECO:0000313" key="2">
    <source>
        <dbReference type="Proteomes" id="UP000325606"/>
    </source>
</evidence>
<accession>A0A5J6LH88</accession>
<dbReference type="Proteomes" id="UP000325606">
    <property type="component" value="Chromosome"/>
</dbReference>
<evidence type="ECO:0000313" key="1">
    <source>
        <dbReference type="EMBL" id="QEW07848.1"/>
    </source>
</evidence>
<dbReference type="InterPro" id="IPR009659">
    <property type="entry name" value="DUF1249"/>
</dbReference>
<sequence length="146" mass="17207">MKRKYVPDLTRQMAICQGNYARLLKLLPQQQVMCREFDLCHNAQQVHVTLQVDEVFRYTSTVIMRQSQPGGSRWLEAPELVIRLYHDAGMAEVICARRRRQLSGVYGYPNPDMHQPDEKHQLNLYLSEWLNQCLRYGKEQEQVLLS</sequence>
<dbReference type="Pfam" id="PF06853">
    <property type="entry name" value="DUF1249"/>
    <property type="match status" value="1"/>
</dbReference>
<dbReference type="AlphaFoldDB" id="A0A5J6LH88"/>
<gene>
    <name evidence="1" type="ORF">F5I99_15870</name>
</gene>
<reference evidence="1 2" key="1">
    <citation type="submission" date="2019-09" db="EMBL/GenBank/DDBJ databases">
        <title>Nitrincola iocasae sp. nov., a bacterium isolated from the sediment collected at a cold seep field in South China Sea.</title>
        <authorList>
            <person name="Zhang H."/>
            <person name="Wang H."/>
            <person name="Li C."/>
        </authorList>
    </citation>
    <scope>NUCLEOTIDE SEQUENCE [LARGE SCALE GENOMIC DNA]</scope>
    <source>
        <strain evidence="1 2">KXZD1103</strain>
    </source>
</reference>
<dbReference type="KEGG" id="nik:F5I99_15870"/>
<dbReference type="EMBL" id="CP044222">
    <property type="protein sequence ID" value="QEW07848.1"/>
    <property type="molecule type" value="Genomic_DNA"/>
</dbReference>